<dbReference type="OrthoDB" id="2322499at2759"/>
<evidence type="ECO:0000313" key="3">
    <source>
        <dbReference type="EMBL" id="KAG5171051.1"/>
    </source>
</evidence>
<comment type="caution">
    <text evidence="3">The sequence shown here is derived from an EMBL/GenBank/DDBJ whole genome shotgun (WGS) entry which is preliminary data.</text>
</comment>
<sequence>MTRRAASERGSKTQQRAAQKNATSSGSTTEDTIHLTNSIAPSESNDPEATFSSASDDDDSDDDFAQQPGARRKRKRDGDTPKSSKLSKSAASTGSSAGKKPPRKKAKGTGKEEHLTLNLSNLWEVTFDILHEIFSYLSPLDLLNIALSNKANKAFLYSLNCKSIWKAARRNFPGLPECPEDMTEFQYAFLAFGKECFICEKKAPKKPYTVWAARKRFCSACLNQNFETARLYGHPRYSHHADIAPLLKFLPTVTLSNGIAYTCRDTARRWVSMRSNSSNASKKAWVKTMVAKWSVINEHAKACEVWEQQCLDEVDEMKKNNFDARVDALLDRLEATGWQAEVRDIKTVNRPVRRRMFCHEPLIQKIFQKDLTQRIFQTQSTALAALMQSYRAQMHLRMRRELLVARIPHLNNAVKAFTATVPPNEVTPTVGNFFTHKEVLDFVINTPSITNAADFTPLFERLPALVQELRKLMKEKLLTMVGMTAGDFAADPAVVLELATTIFQCRDCEFGDAQRASLMRYPRVLAHHHAVNEECRRPIQEKDVEVLWEVTGAMPWNQTGVVKFDMYAAVIMRSVIEHCGLDPKTTTKERMDELDPIVECLTCNNLEEGRKVMRWDVVPRHFNKEHKYVNLSGAVRIAILKGEDAETIRARLNEEEELTRAAADYEGLACAQCFKHGNTATLRRHLIKEHGLDKSSVKDNIVVRIDSNSVQKQFCAWPPRKEVKLDEGKLVVRPKKY</sequence>
<reference evidence="3" key="1">
    <citation type="submission" date="2021-02" db="EMBL/GenBank/DDBJ databases">
        <title>Psilocybe cubensis genome.</title>
        <authorList>
            <person name="Mckernan K.J."/>
            <person name="Crawford S."/>
            <person name="Trippe A."/>
            <person name="Kane L.T."/>
            <person name="Mclaughlin S."/>
        </authorList>
    </citation>
    <scope>NUCLEOTIDE SEQUENCE [LARGE SCALE GENOMIC DNA]</scope>
    <source>
        <strain evidence="3">MGC-MH-2018</strain>
    </source>
</reference>
<evidence type="ECO:0000259" key="2">
    <source>
        <dbReference type="PROSITE" id="PS50181"/>
    </source>
</evidence>
<feature type="compositionally biased region" description="Acidic residues" evidence="1">
    <location>
        <begin position="55"/>
        <end position="64"/>
    </location>
</feature>
<dbReference type="AlphaFoldDB" id="A0A8H8CMN1"/>
<feature type="compositionally biased region" description="Basic and acidic residues" evidence="1">
    <location>
        <begin position="1"/>
        <end position="11"/>
    </location>
</feature>
<organism evidence="3">
    <name type="scientific">Psilocybe cubensis</name>
    <name type="common">Psychedelic mushroom</name>
    <name type="synonym">Stropharia cubensis</name>
    <dbReference type="NCBI Taxonomy" id="181762"/>
    <lineage>
        <taxon>Eukaryota</taxon>
        <taxon>Fungi</taxon>
        <taxon>Dikarya</taxon>
        <taxon>Basidiomycota</taxon>
        <taxon>Agaricomycotina</taxon>
        <taxon>Agaricomycetes</taxon>
        <taxon>Agaricomycetidae</taxon>
        <taxon>Agaricales</taxon>
        <taxon>Agaricineae</taxon>
        <taxon>Strophariaceae</taxon>
        <taxon>Psilocybe</taxon>
    </lineage>
</organism>
<feature type="region of interest" description="Disordered" evidence="1">
    <location>
        <begin position="1"/>
        <end position="112"/>
    </location>
</feature>
<accession>A0A8H8CMN1</accession>
<protein>
    <recommendedName>
        <fullName evidence="2">F-box domain-containing protein</fullName>
    </recommendedName>
</protein>
<dbReference type="EMBL" id="JAFIQS010000003">
    <property type="protein sequence ID" value="KAG5171051.1"/>
    <property type="molecule type" value="Genomic_DNA"/>
</dbReference>
<dbReference type="PROSITE" id="PS50181">
    <property type="entry name" value="FBOX"/>
    <property type="match status" value="1"/>
</dbReference>
<dbReference type="InterPro" id="IPR001810">
    <property type="entry name" value="F-box_dom"/>
</dbReference>
<evidence type="ECO:0000256" key="1">
    <source>
        <dbReference type="SAM" id="MobiDB-lite"/>
    </source>
</evidence>
<feature type="compositionally biased region" description="Polar residues" evidence="1">
    <location>
        <begin position="12"/>
        <end position="44"/>
    </location>
</feature>
<feature type="compositionally biased region" description="Low complexity" evidence="1">
    <location>
        <begin position="83"/>
        <end position="99"/>
    </location>
</feature>
<name>A0A8H8CMN1_PSICU</name>
<gene>
    <name evidence="3" type="ORF">JR316_003128</name>
</gene>
<feature type="domain" description="F-box" evidence="2">
    <location>
        <begin position="119"/>
        <end position="168"/>
    </location>
</feature>
<proteinExistence type="predicted"/>